<dbReference type="EMBL" id="SRLO01004826">
    <property type="protein sequence ID" value="TNN30132.1"/>
    <property type="molecule type" value="Genomic_DNA"/>
</dbReference>
<accession>A0A4Z2EP30</accession>
<dbReference type="AlphaFoldDB" id="A0A4Z2EP30"/>
<gene>
    <name evidence="1" type="ORF">EYF80_059717</name>
</gene>
<dbReference type="Proteomes" id="UP000314294">
    <property type="component" value="Unassembled WGS sequence"/>
</dbReference>
<evidence type="ECO:0000313" key="1">
    <source>
        <dbReference type="EMBL" id="TNN30132.1"/>
    </source>
</evidence>
<name>A0A4Z2EP30_9TELE</name>
<comment type="caution">
    <text evidence="1">The sequence shown here is derived from an EMBL/GenBank/DDBJ whole genome shotgun (WGS) entry which is preliminary data.</text>
</comment>
<sequence>MDGAGFAIDWCTTSFWSRNRVRKYTLQAASTALWALKSTPSTTKVQSHSMPCLRWRFSCSRTFPLCHGNSIAPEASPGGFGRGRKLCGHTGKS</sequence>
<proteinExistence type="predicted"/>
<protein>
    <submittedName>
        <fullName evidence="1">Uncharacterized protein</fullName>
    </submittedName>
</protein>
<evidence type="ECO:0000313" key="2">
    <source>
        <dbReference type="Proteomes" id="UP000314294"/>
    </source>
</evidence>
<organism evidence="1 2">
    <name type="scientific">Liparis tanakae</name>
    <name type="common">Tanaka's snailfish</name>
    <dbReference type="NCBI Taxonomy" id="230148"/>
    <lineage>
        <taxon>Eukaryota</taxon>
        <taxon>Metazoa</taxon>
        <taxon>Chordata</taxon>
        <taxon>Craniata</taxon>
        <taxon>Vertebrata</taxon>
        <taxon>Euteleostomi</taxon>
        <taxon>Actinopterygii</taxon>
        <taxon>Neopterygii</taxon>
        <taxon>Teleostei</taxon>
        <taxon>Neoteleostei</taxon>
        <taxon>Acanthomorphata</taxon>
        <taxon>Eupercaria</taxon>
        <taxon>Perciformes</taxon>
        <taxon>Cottioidei</taxon>
        <taxon>Cottales</taxon>
        <taxon>Liparidae</taxon>
        <taxon>Liparis</taxon>
    </lineage>
</organism>
<reference evidence="1 2" key="1">
    <citation type="submission" date="2019-03" db="EMBL/GenBank/DDBJ databases">
        <title>First draft genome of Liparis tanakae, snailfish: a comprehensive survey of snailfish specific genes.</title>
        <authorList>
            <person name="Kim W."/>
            <person name="Song I."/>
            <person name="Jeong J.-H."/>
            <person name="Kim D."/>
            <person name="Kim S."/>
            <person name="Ryu S."/>
            <person name="Song J.Y."/>
            <person name="Lee S.K."/>
        </authorList>
    </citation>
    <scope>NUCLEOTIDE SEQUENCE [LARGE SCALE GENOMIC DNA]</scope>
    <source>
        <tissue evidence="1">Muscle</tissue>
    </source>
</reference>
<keyword evidence="2" id="KW-1185">Reference proteome</keyword>